<dbReference type="InterPro" id="IPR043128">
    <property type="entry name" value="Rev_trsase/Diguanyl_cyclase"/>
</dbReference>
<dbReference type="Pfam" id="PF00078">
    <property type="entry name" value="RVT_1"/>
    <property type="match status" value="1"/>
</dbReference>
<sequence length="523" mass="58915">MCAVRPPQILSITKGHNSKIRRIRWEPITFFEEEEKGIIFPHSDLMIIKADIANLDVGRILIDISSSVNVLFANAFNGLEIKHQCLNQDITPLLSFSGDVEPIGNIQLSIAINATSRRSIVYTHVLASTDPNEGHTVATHVPHEIPDALWRWPNARGSIKCMDVLCIGDQRHKSYAVSTVVTIPNGKGWTDLPDDPRDEAVTPQAQAVEDLETVSLSDTLPDQQVRTGTILSLPLRAEFITFLRANSEKWRAYDAEQYEAMKLEIDILWTIGFIRKVVYLIWLANSVIVKKVSRAWRMCQDYTNLNKACPKDSFLLPRINQLVDATAGNELLSFMDVYLGYNQIFMHHANREHTTFITDKGLYCYNIMTFGLKNTGVTYQRLVNKMFAELIDTSMEVYVDDMLVKSKTADRHLHNLSLMFGILKDYNMRLKAKVNPVAHTDRSIRYESSFTTDSLVKFINRQALPNAPLNILSVLATKQPSSMCSACLANPAGQRRTSHQDMSGRLSTTKSTPTSPTLKLSAK</sequence>
<reference evidence="4" key="2">
    <citation type="submission" date="2025-08" db="UniProtKB">
        <authorList>
            <consortium name="RefSeq"/>
        </authorList>
    </citation>
    <scope>IDENTIFICATION</scope>
</reference>
<organism evidence="3 4">
    <name type="scientific">Prunus mume</name>
    <name type="common">Japanese apricot</name>
    <name type="synonym">Armeniaca mume</name>
    <dbReference type="NCBI Taxonomy" id="102107"/>
    <lineage>
        <taxon>Eukaryota</taxon>
        <taxon>Viridiplantae</taxon>
        <taxon>Streptophyta</taxon>
        <taxon>Embryophyta</taxon>
        <taxon>Tracheophyta</taxon>
        <taxon>Spermatophyta</taxon>
        <taxon>Magnoliopsida</taxon>
        <taxon>eudicotyledons</taxon>
        <taxon>Gunneridae</taxon>
        <taxon>Pentapetalae</taxon>
        <taxon>rosids</taxon>
        <taxon>fabids</taxon>
        <taxon>Rosales</taxon>
        <taxon>Rosaceae</taxon>
        <taxon>Amygdaloideae</taxon>
        <taxon>Amygdaleae</taxon>
        <taxon>Prunus</taxon>
    </lineage>
</organism>
<dbReference type="PANTHER" id="PTHR24559:SF444">
    <property type="entry name" value="REVERSE TRANSCRIPTASE DOMAIN-CONTAINING PROTEIN"/>
    <property type="match status" value="1"/>
</dbReference>
<dbReference type="CDD" id="cd01647">
    <property type="entry name" value="RT_LTR"/>
    <property type="match status" value="1"/>
</dbReference>
<dbReference type="SUPFAM" id="SSF56672">
    <property type="entry name" value="DNA/RNA polymerases"/>
    <property type="match status" value="1"/>
</dbReference>
<feature type="domain" description="Reverse transcriptase" evidence="2">
    <location>
        <begin position="290"/>
        <end position="433"/>
    </location>
</feature>
<gene>
    <name evidence="4" type="primary">LOC103343941</name>
</gene>
<evidence type="ECO:0000313" key="4">
    <source>
        <dbReference type="RefSeq" id="XP_008245792.1"/>
    </source>
</evidence>
<dbReference type="InterPro" id="IPR000477">
    <property type="entry name" value="RT_dom"/>
</dbReference>
<dbReference type="Gene3D" id="3.10.10.10">
    <property type="entry name" value="HIV Type 1 Reverse Transcriptase, subunit A, domain 1"/>
    <property type="match status" value="1"/>
</dbReference>
<evidence type="ECO:0000313" key="3">
    <source>
        <dbReference type="Proteomes" id="UP000694861"/>
    </source>
</evidence>
<dbReference type="GeneID" id="103343941"/>
<dbReference type="Gene3D" id="3.30.70.270">
    <property type="match status" value="1"/>
</dbReference>
<proteinExistence type="predicted"/>
<dbReference type="InterPro" id="IPR043502">
    <property type="entry name" value="DNA/RNA_pol_sf"/>
</dbReference>
<dbReference type="RefSeq" id="XP_008245792.1">
    <property type="nucleotide sequence ID" value="XM_008247570.1"/>
</dbReference>
<dbReference type="InterPro" id="IPR053134">
    <property type="entry name" value="RNA-dir_DNA_polymerase"/>
</dbReference>
<accession>A0ABM0PWT3</accession>
<evidence type="ECO:0000256" key="1">
    <source>
        <dbReference type="SAM" id="MobiDB-lite"/>
    </source>
</evidence>
<name>A0ABM0PWT3_PRUMU</name>
<keyword evidence="3" id="KW-1185">Reference proteome</keyword>
<dbReference type="Proteomes" id="UP000694861">
    <property type="component" value="Unplaced"/>
</dbReference>
<dbReference type="PANTHER" id="PTHR24559">
    <property type="entry name" value="TRANSPOSON TY3-I GAG-POL POLYPROTEIN"/>
    <property type="match status" value="1"/>
</dbReference>
<feature type="compositionally biased region" description="Low complexity" evidence="1">
    <location>
        <begin position="506"/>
        <end position="523"/>
    </location>
</feature>
<reference evidence="3" key="1">
    <citation type="journal article" date="2012" name="Nat. Commun.">
        <title>The genome of Prunus mume.</title>
        <authorList>
            <person name="Zhang Q."/>
            <person name="Chen W."/>
            <person name="Sun L."/>
            <person name="Zhao F."/>
            <person name="Huang B."/>
            <person name="Yang W."/>
            <person name="Tao Y."/>
            <person name="Wang J."/>
            <person name="Yuan Z."/>
            <person name="Fan G."/>
            <person name="Xing Z."/>
            <person name="Han C."/>
            <person name="Pan H."/>
            <person name="Zhong X."/>
            <person name="Shi W."/>
            <person name="Liang X."/>
            <person name="Du D."/>
            <person name="Sun F."/>
            <person name="Xu Z."/>
            <person name="Hao R."/>
            <person name="Lv T."/>
            <person name="Lv Y."/>
            <person name="Zheng Z."/>
            <person name="Sun M."/>
            <person name="Luo L."/>
            <person name="Cai M."/>
            <person name="Gao Y."/>
            <person name="Wang J."/>
            <person name="Yin Y."/>
            <person name="Xu X."/>
            <person name="Cheng T."/>
            <person name="Wang J."/>
        </authorList>
    </citation>
    <scope>NUCLEOTIDE SEQUENCE [LARGE SCALE GENOMIC DNA]</scope>
</reference>
<evidence type="ECO:0000259" key="2">
    <source>
        <dbReference type="Pfam" id="PF00078"/>
    </source>
</evidence>
<protein>
    <submittedName>
        <fullName evidence="4">Uncharacterized protein LOC103343941</fullName>
    </submittedName>
</protein>
<feature type="region of interest" description="Disordered" evidence="1">
    <location>
        <begin position="491"/>
        <end position="523"/>
    </location>
</feature>